<protein>
    <recommendedName>
        <fullName evidence="2">DUF4780 domain-containing protein</fullName>
    </recommendedName>
</protein>
<evidence type="ECO:0000313" key="4">
    <source>
        <dbReference type="Proteomes" id="UP001153620"/>
    </source>
</evidence>
<dbReference type="AlphaFoldDB" id="A0A9N9WVU8"/>
<organism evidence="3 4">
    <name type="scientific">Chironomus riparius</name>
    <dbReference type="NCBI Taxonomy" id="315576"/>
    <lineage>
        <taxon>Eukaryota</taxon>
        <taxon>Metazoa</taxon>
        <taxon>Ecdysozoa</taxon>
        <taxon>Arthropoda</taxon>
        <taxon>Hexapoda</taxon>
        <taxon>Insecta</taxon>
        <taxon>Pterygota</taxon>
        <taxon>Neoptera</taxon>
        <taxon>Endopterygota</taxon>
        <taxon>Diptera</taxon>
        <taxon>Nematocera</taxon>
        <taxon>Chironomoidea</taxon>
        <taxon>Chironomidae</taxon>
        <taxon>Chironominae</taxon>
        <taxon>Chironomus</taxon>
    </lineage>
</organism>
<dbReference type="OrthoDB" id="8065156at2759"/>
<keyword evidence="4" id="KW-1185">Reference proteome</keyword>
<reference evidence="3" key="1">
    <citation type="submission" date="2022-01" db="EMBL/GenBank/DDBJ databases">
        <authorList>
            <person name="King R."/>
        </authorList>
    </citation>
    <scope>NUCLEOTIDE SEQUENCE</scope>
</reference>
<dbReference type="InterPro" id="IPR031961">
    <property type="entry name" value="DUF4780"/>
</dbReference>
<name>A0A9N9WVU8_9DIPT</name>
<dbReference type="Pfam" id="PF16012">
    <property type="entry name" value="DUF4780"/>
    <property type="match status" value="1"/>
</dbReference>
<sequence length="312" mass="35949">MTESAFIDLDISVDEQKEICEEMRPEGNGNNQDPEVYNLRHTFVRKKPSGAEIRRAKSLKQSEDDLNGRTKRQRDSPETSENSKMTKRPKEDKKSFRDVLQSIEVIIKPVDYPETIIDENGVVALERHLLKKIDMLKVGESAPQFHQRKLIDGHWRIKCIGQHSKEWLIKVIQFVRLKGSFLELMDVADMAQRPKCRVFVPGECSVDSLIMHRFKVQNPDFDLRSWRILSNKRQFNNEGRHIMVEMAEESVEALKSKNWYLAYGLTQVKFHLVVVGTGGKNAKTDSNSNTTTSEAIEVMDCLSEVEDKVDDI</sequence>
<feature type="region of interest" description="Disordered" evidence="1">
    <location>
        <begin position="41"/>
        <end position="95"/>
    </location>
</feature>
<proteinExistence type="predicted"/>
<gene>
    <name evidence="3" type="ORF">CHIRRI_LOCUS10795</name>
</gene>
<feature type="compositionally biased region" description="Basic and acidic residues" evidence="1">
    <location>
        <begin position="52"/>
        <end position="77"/>
    </location>
</feature>
<dbReference type="EMBL" id="OU895879">
    <property type="protein sequence ID" value="CAG9807949.1"/>
    <property type="molecule type" value="Genomic_DNA"/>
</dbReference>
<feature type="domain" description="DUF4780" evidence="2">
    <location>
        <begin position="102"/>
        <end position="270"/>
    </location>
</feature>
<dbReference type="Proteomes" id="UP001153620">
    <property type="component" value="Chromosome 3"/>
</dbReference>
<evidence type="ECO:0000256" key="1">
    <source>
        <dbReference type="SAM" id="MobiDB-lite"/>
    </source>
</evidence>
<evidence type="ECO:0000313" key="3">
    <source>
        <dbReference type="EMBL" id="CAG9807949.1"/>
    </source>
</evidence>
<accession>A0A9N9WVU8</accession>
<evidence type="ECO:0000259" key="2">
    <source>
        <dbReference type="Pfam" id="PF16012"/>
    </source>
</evidence>
<reference evidence="3" key="2">
    <citation type="submission" date="2022-10" db="EMBL/GenBank/DDBJ databases">
        <authorList>
            <consortium name="ENA_rothamsted_submissions"/>
            <consortium name="culmorum"/>
            <person name="King R."/>
        </authorList>
    </citation>
    <scope>NUCLEOTIDE SEQUENCE</scope>
</reference>